<name>A0A4Y2F7J5_ARAVE</name>
<organism evidence="1 2">
    <name type="scientific">Araneus ventricosus</name>
    <name type="common">Orbweaver spider</name>
    <name type="synonym">Epeira ventricosa</name>
    <dbReference type="NCBI Taxonomy" id="182803"/>
    <lineage>
        <taxon>Eukaryota</taxon>
        <taxon>Metazoa</taxon>
        <taxon>Ecdysozoa</taxon>
        <taxon>Arthropoda</taxon>
        <taxon>Chelicerata</taxon>
        <taxon>Arachnida</taxon>
        <taxon>Araneae</taxon>
        <taxon>Araneomorphae</taxon>
        <taxon>Entelegynae</taxon>
        <taxon>Araneoidea</taxon>
        <taxon>Araneidae</taxon>
        <taxon>Araneus</taxon>
    </lineage>
</organism>
<evidence type="ECO:0000313" key="2">
    <source>
        <dbReference type="Proteomes" id="UP000499080"/>
    </source>
</evidence>
<proteinExistence type="predicted"/>
<sequence>MKLQLEARYTSIYCLRISLPSNITDIQPEDLEMKATGWPIHPSEHLQSKQISLEDGEENIASKDIINIFTDNSKTEHGIKAAFCVLNNDISAYQWFAKLIDGNNVFQAELIA</sequence>
<keyword evidence="2" id="KW-1185">Reference proteome</keyword>
<evidence type="ECO:0000313" key="1">
    <source>
        <dbReference type="EMBL" id="GBM36426.1"/>
    </source>
</evidence>
<dbReference type="AlphaFoldDB" id="A0A4Y2F7J5"/>
<gene>
    <name evidence="1" type="ORF">AVEN_234810_1</name>
</gene>
<accession>A0A4Y2F7J5</accession>
<reference evidence="1 2" key="1">
    <citation type="journal article" date="2019" name="Sci. Rep.">
        <title>Orb-weaving spider Araneus ventricosus genome elucidates the spidroin gene catalogue.</title>
        <authorList>
            <person name="Kono N."/>
            <person name="Nakamura H."/>
            <person name="Ohtoshi R."/>
            <person name="Moran D.A.P."/>
            <person name="Shinohara A."/>
            <person name="Yoshida Y."/>
            <person name="Fujiwara M."/>
            <person name="Mori M."/>
            <person name="Tomita M."/>
            <person name="Arakawa K."/>
        </authorList>
    </citation>
    <scope>NUCLEOTIDE SEQUENCE [LARGE SCALE GENOMIC DNA]</scope>
</reference>
<dbReference type="EMBL" id="BGPR01000811">
    <property type="protein sequence ID" value="GBM36426.1"/>
    <property type="molecule type" value="Genomic_DNA"/>
</dbReference>
<dbReference type="Proteomes" id="UP000499080">
    <property type="component" value="Unassembled WGS sequence"/>
</dbReference>
<comment type="caution">
    <text evidence="1">The sequence shown here is derived from an EMBL/GenBank/DDBJ whole genome shotgun (WGS) entry which is preliminary data.</text>
</comment>
<protein>
    <submittedName>
        <fullName evidence="1">Uncharacterized protein</fullName>
    </submittedName>
</protein>